<keyword evidence="1" id="KW-0732">Signal</keyword>
<evidence type="ECO:0000313" key="2">
    <source>
        <dbReference type="EMBL" id="KIM47168.1"/>
    </source>
</evidence>
<dbReference type="AlphaFoldDB" id="A0A0C2YBH6"/>
<reference evidence="3" key="2">
    <citation type="submission" date="2015-01" db="EMBL/GenBank/DDBJ databases">
        <title>Evolutionary Origins and Diversification of the Mycorrhizal Mutualists.</title>
        <authorList>
            <consortium name="DOE Joint Genome Institute"/>
            <consortium name="Mycorrhizal Genomics Consortium"/>
            <person name="Kohler A."/>
            <person name="Kuo A."/>
            <person name="Nagy L.G."/>
            <person name="Floudas D."/>
            <person name="Copeland A."/>
            <person name="Barry K.W."/>
            <person name="Cichocki N."/>
            <person name="Veneault-Fourrey C."/>
            <person name="LaButti K."/>
            <person name="Lindquist E.A."/>
            <person name="Lipzen A."/>
            <person name="Lundell T."/>
            <person name="Morin E."/>
            <person name="Murat C."/>
            <person name="Riley R."/>
            <person name="Ohm R."/>
            <person name="Sun H."/>
            <person name="Tunlid A."/>
            <person name="Henrissat B."/>
            <person name="Grigoriev I.V."/>
            <person name="Hibbett D.S."/>
            <person name="Martin F."/>
        </authorList>
    </citation>
    <scope>NUCLEOTIDE SEQUENCE [LARGE SCALE GENOMIC DNA]</scope>
    <source>
        <strain evidence="3">h7</strain>
    </source>
</reference>
<reference evidence="2 3" key="1">
    <citation type="submission" date="2014-04" db="EMBL/GenBank/DDBJ databases">
        <authorList>
            <consortium name="DOE Joint Genome Institute"/>
            <person name="Kuo A."/>
            <person name="Gay G."/>
            <person name="Dore J."/>
            <person name="Kohler A."/>
            <person name="Nagy L.G."/>
            <person name="Floudas D."/>
            <person name="Copeland A."/>
            <person name="Barry K.W."/>
            <person name="Cichocki N."/>
            <person name="Veneault-Fourrey C."/>
            <person name="LaButti K."/>
            <person name="Lindquist E.A."/>
            <person name="Lipzen A."/>
            <person name="Lundell T."/>
            <person name="Morin E."/>
            <person name="Murat C."/>
            <person name="Sun H."/>
            <person name="Tunlid A."/>
            <person name="Henrissat B."/>
            <person name="Grigoriev I.V."/>
            <person name="Hibbett D.S."/>
            <person name="Martin F."/>
            <person name="Nordberg H.P."/>
            <person name="Cantor M.N."/>
            <person name="Hua S.X."/>
        </authorList>
    </citation>
    <scope>NUCLEOTIDE SEQUENCE [LARGE SCALE GENOMIC DNA]</scope>
    <source>
        <strain evidence="3">h7</strain>
    </source>
</reference>
<feature type="chain" id="PRO_5002159522" evidence="1">
    <location>
        <begin position="23"/>
        <end position="74"/>
    </location>
</feature>
<dbReference type="Proteomes" id="UP000053424">
    <property type="component" value="Unassembled WGS sequence"/>
</dbReference>
<dbReference type="EMBL" id="KN831770">
    <property type="protein sequence ID" value="KIM47168.1"/>
    <property type="molecule type" value="Genomic_DNA"/>
</dbReference>
<protein>
    <submittedName>
        <fullName evidence="2">Uncharacterized protein</fullName>
    </submittedName>
</protein>
<evidence type="ECO:0000313" key="3">
    <source>
        <dbReference type="Proteomes" id="UP000053424"/>
    </source>
</evidence>
<accession>A0A0C2YBH6</accession>
<organism evidence="2 3">
    <name type="scientific">Hebeloma cylindrosporum</name>
    <dbReference type="NCBI Taxonomy" id="76867"/>
    <lineage>
        <taxon>Eukaryota</taxon>
        <taxon>Fungi</taxon>
        <taxon>Dikarya</taxon>
        <taxon>Basidiomycota</taxon>
        <taxon>Agaricomycotina</taxon>
        <taxon>Agaricomycetes</taxon>
        <taxon>Agaricomycetidae</taxon>
        <taxon>Agaricales</taxon>
        <taxon>Agaricineae</taxon>
        <taxon>Hymenogastraceae</taxon>
        <taxon>Hebeloma</taxon>
    </lineage>
</organism>
<name>A0A0C2YBH6_HEBCY</name>
<dbReference type="HOGENOM" id="CLU_2688099_0_0_1"/>
<gene>
    <name evidence="2" type="ORF">M413DRAFT_440674</name>
</gene>
<feature type="signal peptide" evidence="1">
    <location>
        <begin position="1"/>
        <end position="22"/>
    </location>
</feature>
<proteinExistence type="predicted"/>
<keyword evidence="3" id="KW-1185">Reference proteome</keyword>
<evidence type="ECO:0000256" key="1">
    <source>
        <dbReference type="SAM" id="SignalP"/>
    </source>
</evidence>
<sequence>MSLLPVFLWAYNLMAIFSKATTDMIGSVIIIQQVQQTRQGDHGQINDTSTGLKKSVSSAWAEYSFPNGCGLKST</sequence>